<evidence type="ECO:0000313" key="18">
    <source>
        <dbReference type="Proteomes" id="UP000267096"/>
    </source>
</evidence>
<name>A0A0M3K1N6_ANISI</name>
<dbReference type="WBParaSite" id="ASIM_0001478801-mRNA-1">
    <property type="protein sequence ID" value="ASIM_0001478801-mRNA-1"/>
    <property type="gene ID" value="ASIM_0001478801"/>
</dbReference>
<evidence type="ECO:0000256" key="15">
    <source>
        <dbReference type="ARBA" id="ARBA00070160"/>
    </source>
</evidence>
<evidence type="ECO:0000256" key="2">
    <source>
        <dbReference type="ARBA" id="ARBA00004173"/>
    </source>
</evidence>
<evidence type="ECO:0000256" key="4">
    <source>
        <dbReference type="ARBA" id="ARBA00022719"/>
    </source>
</evidence>
<organism evidence="19">
    <name type="scientific">Anisakis simplex</name>
    <name type="common">Herring worm</name>
    <dbReference type="NCBI Taxonomy" id="6269"/>
    <lineage>
        <taxon>Eukaryota</taxon>
        <taxon>Metazoa</taxon>
        <taxon>Ecdysozoa</taxon>
        <taxon>Nematoda</taxon>
        <taxon>Chromadorea</taxon>
        <taxon>Rhabditida</taxon>
        <taxon>Spirurina</taxon>
        <taxon>Ascaridomorpha</taxon>
        <taxon>Ascaridoidea</taxon>
        <taxon>Anisakidae</taxon>
        <taxon>Anisakis</taxon>
        <taxon>Anisakis simplex complex</taxon>
    </lineage>
</organism>
<evidence type="ECO:0000256" key="10">
    <source>
        <dbReference type="ARBA" id="ARBA00052810"/>
    </source>
</evidence>
<gene>
    <name evidence="17" type="ORF">ASIM_LOCUS14198</name>
</gene>
<comment type="similarity">
    <text evidence="13">Belongs to the SQRD family.</text>
</comment>
<evidence type="ECO:0000256" key="3">
    <source>
        <dbReference type="ARBA" id="ARBA00022630"/>
    </source>
</evidence>
<keyword evidence="7" id="KW-0560">Oxidoreductase</keyword>
<evidence type="ECO:0000256" key="5">
    <source>
        <dbReference type="ARBA" id="ARBA00022827"/>
    </source>
</evidence>
<dbReference type="Proteomes" id="UP000267096">
    <property type="component" value="Unassembled WGS sequence"/>
</dbReference>
<evidence type="ECO:0000256" key="9">
    <source>
        <dbReference type="ARBA" id="ARBA00051038"/>
    </source>
</evidence>
<dbReference type="GO" id="GO:0071949">
    <property type="term" value="F:FAD binding"/>
    <property type="evidence" value="ECO:0007669"/>
    <property type="project" value="TreeGrafter"/>
</dbReference>
<keyword evidence="4" id="KW-0874">Quinone</keyword>
<keyword evidence="6" id="KW-0809">Transit peptide</keyword>
<keyword evidence="3" id="KW-0285">Flavoprotein</keyword>
<dbReference type="PANTHER" id="PTHR10632:SF2">
    <property type="entry name" value="SULFIDE:QUINONE OXIDOREDUCTASE, MITOCHONDRIAL"/>
    <property type="match status" value="1"/>
</dbReference>
<evidence type="ECO:0000256" key="12">
    <source>
        <dbReference type="ARBA" id="ARBA00059167"/>
    </source>
</evidence>
<dbReference type="FunFam" id="3.50.50.60:FF:000034">
    <property type="entry name" value="sulfide:quinone oxidoreductase, mitochondrial"/>
    <property type="match status" value="1"/>
</dbReference>
<keyword evidence="18" id="KW-1185">Reference proteome</keyword>
<comment type="function">
    <text evidence="12">Catalyzes the oxidation of hydrogen sulfide with the help of a quinone, such as ubiquinone-10, giving rise to thiosulfate and ultimately to sulfane (molecular sulfur) atoms. Requires an additional electron acceptor; can use sulfite, sulfide or cyanide (in vitro). It is believed the in vivo electron acceptor is glutathione.</text>
</comment>
<evidence type="ECO:0000256" key="7">
    <source>
        <dbReference type="ARBA" id="ARBA00023002"/>
    </source>
</evidence>
<reference evidence="19" key="1">
    <citation type="submission" date="2017-02" db="UniProtKB">
        <authorList>
            <consortium name="WormBaseParasite"/>
        </authorList>
    </citation>
    <scope>IDENTIFICATION</scope>
</reference>
<dbReference type="SUPFAM" id="SSF51905">
    <property type="entry name" value="FAD/NAD(P)-binding domain"/>
    <property type="match status" value="2"/>
</dbReference>
<evidence type="ECO:0000256" key="6">
    <source>
        <dbReference type="ARBA" id="ARBA00022946"/>
    </source>
</evidence>
<accession>A0A0M3K1N6</accession>
<dbReference type="AlphaFoldDB" id="A0A0M3K1N6"/>
<dbReference type="PANTHER" id="PTHR10632">
    <property type="entry name" value="SULFIDE:QUINONE OXIDOREDUCTASE"/>
    <property type="match status" value="1"/>
</dbReference>
<dbReference type="GO" id="GO:0005739">
    <property type="term" value="C:mitochondrion"/>
    <property type="evidence" value="ECO:0007669"/>
    <property type="project" value="UniProtKB-SubCell"/>
</dbReference>
<evidence type="ECO:0000256" key="8">
    <source>
        <dbReference type="ARBA" id="ARBA00023128"/>
    </source>
</evidence>
<dbReference type="GO" id="GO:0070224">
    <property type="term" value="F:sulfide:quinone oxidoreductase activity"/>
    <property type="evidence" value="ECO:0007669"/>
    <property type="project" value="TreeGrafter"/>
</dbReference>
<keyword evidence="8" id="KW-0496">Mitochondrion</keyword>
<comment type="catalytic activity">
    <reaction evidence="9">
        <text>ubiquinone-10 + hydrogen sulfide + sulfite + 2 H(+) = ubiquinol-10 + thiosulfate</text>
        <dbReference type="Rhea" id="RHEA:38359"/>
        <dbReference type="ChEBI" id="CHEBI:15378"/>
        <dbReference type="ChEBI" id="CHEBI:17359"/>
        <dbReference type="ChEBI" id="CHEBI:29919"/>
        <dbReference type="ChEBI" id="CHEBI:33542"/>
        <dbReference type="ChEBI" id="CHEBI:46245"/>
        <dbReference type="ChEBI" id="CHEBI:64183"/>
    </reaction>
    <physiologicalReaction direction="left-to-right" evidence="9">
        <dbReference type="Rhea" id="RHEA:38360"/>
    </physiologicalReaction>
</comment>
<comment type="catalytic activity">
    <reaction evidence="11">
        <text>a quinone + hydrogen sulfide + glutathione + H(+) = S-sulfanylglutathione + a quinol</text>
        <dbReference type="Rhea" id="RHEA:55156"/>
        <dbReference type="ChEBI" id="CHEBI:15378"/>
        <dbReference type="ChEBI" id="CHEBI:24646"/>
        <dbReference type="ChEBI" id="CHEBI:29919"/>
        <dbReference type="ChEBI" id="CHEBI:57925"/>
        <dbReference type="ChEBI" id="CHEBI:58905"/>
        <dbReference type="ChEBI" id="CHEBI:132124"/>
        <dbReference type="EC" id="1.8.5.8"/>
    </reaction>
    <physiologicalReaction direction="left-to-right" evidence="11">
        <dbReference type="Rhea" id="RHEA:55157"/>
    </physiologicalReaction>
</comment>
<dbReference type="EMBL" id="UYRR01031656">
    <property type="protein sequence ID" value="VDK51738.1"/>
    <property type="molecule type" value="Genomic_DNA"/>
</dbReference>
<evidence type="ECO:0000256" key="13">
    <source>
        <dbReference type="ARBA" id="ARBA00060891"/>
    </source>
</evidence>
<dbReference type="EC" id="1.8.5.8" evidence="14"/>
<dbReference type="OrthoDB" id="5376590at2759"/>
<dbReference type="Gene3D" id="3.50.50.60">
    <property type="entry name" value="FAD/NAD(P)-binding domain"/>
    <property type="match status" value="2"/>
</dbReference>
<comment type="catalytic activity">
    <reaction evidence="10">
        <text>ubiquinone-10 + hydrogen sulfide + glutathione + H(+) = S-sulfanylglutathione + ubiquinol-10</text>
        <dbReference type="Rhea" id="RHEA:62608"/>
        <dbReference type="ChEBI" id="CHEBI:15378"/>
        <dbReference type="ChEBI" id="CHEBI:29919"/>
        <dbReference type="ChEBI" id="CHEBI:46245"/>
        <dbReference type="ChEBI" id="CHEBI:57925"/>
        <dbReference type="ChEBI" id="CHEBI:58905"/>
        <dbReference type="ChEBI" id="CHEBI:64183"/>
    </reaction>
    <physiologicalReaction direction="left-to-right" evidence="10">
        <dbReference type="Rhea" id="RHEA:62609"/>
    </physiologicalReaction>
</comment>
<sequence length="417" mass="46160">MRLTSTLAAAHYRIVVMGGGAAGMAISQRFKNLVPKGQIADHWFQGGFTLVAGGMKTLTSCVRPTRALIDPESVWIQRAVTEMQPQHNSVILDDGSEIKYDVLVVTPGLELRYDMVEGLPEALQLKGVNSVYLPHLAQKTNQELQAFPGGQAVYTFPNTPIKCAGAPQKIMYISDEIFRQRGVRDKISITYCTSLAGVFGIKKYADALMKVVQQKQIKLMTRRNLIKVDPLTQTATFEVLDDNAQPTKDRLTLKYDFLHVAPPCSPVKPLRECPGLTDAKGWLDVDPETLLSRHYPNVFGMGDCLNTGNAKTAAAVSSQLRAMNVNLPALLKGKPLTGKYDGYASCPLLVSKRAVVLAEFNPDGPLETIPFCGARPTYVGYLLKRYFLPFLYWRFLVKGYWLGPKTIRKILHLGLAK</sequence>
<reference evidence="17 18" key="2">
    <citation type="submission" date="2018-11" db="EMBL/GenBank/DDBJ databases">
        <authorList>
            <consortium name="Pathogen Informatics"/>
        </authorList>
    </citation>
    <scope>NUCLEOTIDE SEQUENCE [LARGE SCALE GENOMIC DNA]</scope>
</reference>
<dbReference type="InterPro" id="IPR015904">
    <property type="entry name" value="Sulphide_quinone_reductase"/>
</dbReference>
<comment type="subcellular location">
    <subcellularLocation>
        <location evidence="2">Mitochondrion</location>
    </subcellularLocation>
</comment>
<dbReference type="InterPro" id="IPR036188">
    <property type="entry name" value="FAD/NAD-bd_sf"/>
</dbReference>
<evidence type="ECO:0000256" key="1">
    <source>
        <dbReference type="ARBA" id="ARBA00001974"/>
    </source>
</evidence>
<evidence type="ECO:0000256" key="14">
    <source>
        <dbReference type="ARBA" id="ARBA00066447"/>
    </source>
</evidence>
<evidence type="ECO:0000313" key="17">
    <source>
        <dbReference type="EMBL" id="VDK51738.1"/>
    </source>
</evidence>
<keyword evidence="5" id="KW-0274">FAD</keyword>
<dbReference type="GO" id="GO:0048038">
    <property type="term" value="F:quinone binding"/>
    <property type="evidence" value="ECO:0007669"/>
    <property type="project" value="UniProtKB-KW"/>
</dbReference>
<evidence type="ECO:0000256" key="11">
    <source>
        <dbReference type="ARBA" id="ARBA00052986"/>
    </source>
</evidence>
<comment type="cofactor">
    <cofactor evidence="1">
        <name>FAD</name>
        <dbReference type="ChEBI" id="CHEBI:57692"/>
    </cofactor>
</comment>
<evidence type="ECO:0000313" key="19">
    <source>
        <dbReference type="WBParaSite" id="ASIM_0001478801-mRNA-1"/>
    </source>
</evidence>
<proteinExistence type="inferred from homology"/>
<dbReference type="GO" id="GO:0070221">
    <property type="term" value="P:sulfide oxidation, using sulfide:quinone oxidoreductase"/>
    <property type="evidence" value="ECO:0007669"/>
    <property type="project" value="TreeGrafter"/>
</dbReference>
<dbReference type="GO" id="GO:0106436">
    <property type="term" value="F:glutathione-dependent sulfide quinone oxidoreductase activity"/>
    <property type="evidence" value="ECO:0007669"/>
    <property type="project" value="UniProtKB-EC"/>
</dbReference>
<protein>
    <recommendedName>
        <fullName evidence="15">Sulfide:quinone oxidoreductase, mitochondrial</fullName>
        <ecNumber evidence="14">1.8.5.8</ecNumber>
    </recommendedName>
    <alternativeName>
        <fullName evidence="16">Sulfide quinone oxidoreductase</fullName>
    </alternativeName>
</protein>
<evidence type="ECO:0000256" key="16">
    <source>
        <dbReference type="ARBA" id="ARBA00082958"/>
    </source>
</evidence>